<organism evidence="7 8">
    <name type="scientific">Anaeramoeba flamelloides</name>
    <dbReference type="NCBI Taxonomy" id="1746091"/>
    <lineage>
        <taxon>Eukaryota</taxon>
        <taxon>Metamonada</taxon>
        <taxon>Anaeramoebidae</taxon>
        <taxon>Anaeramoeba</taxon>
    </lineage>
</organism>
<dbReference type="EMBL" id="JANTQA010000070">
    <property type="protein sequence ID" value="KAJ3426309.1"/>
    <property type="molecule type" value="Genomic_DNA"/>
</dbReference>
<feature type="domain" description="RING-type" evidence="6">
    <location>
        <begin position="129"/>
        <end position="183"/>
    </location>
</feature>
<evidence type="ECO:0000313" key="8">
    <source>
        <dbReference type="Proteomes" id="UP001146793"/>
    </source>
</evidence>
<name>A0AAV7YFP9_9EUKA</name>
<protein>
    <submittedName>
        <fullName evidence="7">C2h2-like zinc finger protein</fullName>
    </submittedName>
</protein>
<feature type="coiled-coil region" evidence="5">
    <location>
        <begin position="3"/>
        <end position="64"/>
    </location>
</feature>
<evidence type="ECO:0000256" key="1">
    <source>
        <dbReference type="ARBA" id="ARBA00022723"/>
    </source>
</evidence>
<evidence type="ECO:0000256" key="2">
    <source>
        <dbReference type="ARBA" id="ARBA00022771"/>
    </source>
</evidence>
<reference evidence="7" key="1">
    <citation type="submission" date="2022-08" db="EMBL/GenBank/DDBJ databases">
        <title>Novel sulphate-reducing endosymbionts in the free-living metamonad Anaeramoeba.</title>
        <authorList>
            <person name="Jerlstrom-Hultqvist J."/>
            <person name="Cepicka I."/>
            <person name="Gallot-Lavallee L."/>
            <person name="Salas-Leiva D."/>
            <person name="Curtis B.A."/>
            <person name="Zahonova K."/>
            <person name="Pipaliya S."/>
            <person name="Dacks J."/>
            <person name="Roger A.J."/>
        </authorList>
    </citation>
    <scope>NUCLEOTIDE SEQUENCE</scope>
    <source>
        <strain evidence="7">Busselton2</strain>
    </source>
</reference>
<comment type="caution">
    <text evidence="7">The sequence shown here is derived from an EMBL/GenBank/DDBJ whole genome shotgun (WGS) entry which is preliminary data.</text>
</comment>
<keyword evidence="1" id="KW-0479">Metal-binding</keyword>
<keyword evidence="2 4" id="KW-0863">Zinc-finger</keyword>
<gene>
    <name evidence="7" type="ORF">M0812_28762</name>
</gene>
<evidence type="ECO:0000256" key="4">
    <source>
        <dbReference type="PROSITE-ProRule" id="PRU00175"/>
    </source>
</evidence>
<accession>A0AAV7YFP9</accession>
<proteinExistence type="predicted"/>
<dbReference type="PROSITE" id="PS00518">
    <property type="entry name" value="ZF_RING_1"/>
    <property type="match status" value="1"/>
</dbReference>
<dbReference type="InterPro" id="IPR017907">
    <property type="entry name" value="Znf_RING_CS"/>
</dbReference>
<evidence type="ECO:0000256" key="5">
    <source>
        <dbReference type="SAM" id="Coils"/>
    </source>
</evidence>
<evidence type="ECO:0000259" key="6">
    <source>
        <dbReference type="PROSITE" id="PS50089"/>
    </source>
</evidence>
<evidence type="ECO:0000313" key="7">
    <source>
        <dbReference type="EMBL" id="KAJ3426309.1"/>
    </source>
</evidence>
<dbReference type="Proteomes" id="UP001146793">
    <property type="component" value="Unassembled WGS sequence"/>
</dbReference>
<dbReference type="GO" id="GO:0008270">
    <property type="term" value="F:zinc ion binding"/>
    <property type="evidence" value="ECO:0007669"/>
    <property type="project" value="UniProtKB-KW"/>
</dbReference>
<dbReference type="InterPro" id="IPR001841">
    <property type="entry name" value="Znf_RING"/>
</dbReference>
<feature type="coiled-coil region" evidence="5">
    <location>
        <begin position="93"/>
        <end position="120"/>
    </location>
</feature>
<dbReference type="SUPFAM" id="SSF57850">
    <property type="entry name" value="RING/U-box"/>
    <property type="match status" value="1"/>
</dbReference>
<dbReference type="Gene3D" id="3.90.228.10">
    <property type="match status" value="1"/>
</dbReference>
<evidence type="ECO:0000256" key="3">
    <source>
        <dbReference type="ARBA" id="ARBA00022833"/>
    </source>
</evidence>
<sequence length="511" mass="60561">MSKKELRNEIKAKLESIEYIDEELLKYFDQGLSLKLLENSLRILQKQTNELEQIKNTKKFEMVNSSKKTNLFQESKQDLLTIQKHIGKETDQQKKYEKEIELQKKMLTNLEDQSQLLRKKKHLNNKILCALCNTITSRRQIFLINRPDKLGENHCNHMLCRECARVELTRCVAQKQLMSCPVCMNSFVETRRLQLIEIPEKLFEDYQLVEKQYLERAGKWFSIFCNNPKCRKEVQYNTDSSVQTCRYCGKIFEKELVQLMRNSYQHKIEGNWPFRVFAGKKWIDAQNQKENFKTYKLKPKSKDYRRALAYFDESWENNEMQNIREKLNVQNVVLMMNKDLTQNYNQMEQQISNDRFGVVNERMLWSASISKCEFKKKLNCNLKNCSSCSIAKDGFKIPKKLKSSPLVWSDFGNGLYFHAESSQCFKPFFDTQKELKDKIRIVFFLSRVICGREKRLKSPQDDFISIINSGFYDSIHGLKGTTLNHNSYTVYNRYLTLPVYAILCEYQANQD</sequence>
<dbReference type="SUPFAM" id="SSF56399">
    <property type="entry name" value="ADP-ribosylation"/>
    <property type="match status" value="1"/>
</dbReference>
<keyword evidence="3" id="KW-0862">Zinc</keyword>
<dbReference type="AlphaFoldDB" id="A0AAV7YFP9"/>
<keyword evidence="5" id="KW-0175">Coiled coil</keyword>
<dbReference type="PROSITE" id="PS50089">
    <property type="entry name" value="ZF_RING_2"/>
    <property type="match status" value="1"/>
</dbReference>